<dbReference type="Proteomes" id="UP001595772">
    <property type="component" value="Unassembled WGS sequence"/>
</dbReference>
<dbReference type="PIRSF" id="PIRSF006078">
    <property type="entry name" value="GlxK"/>
    <property type="match status" value="1"/>
</dbReference>
<keyword evidence="6" id="KW-1185">Reference proteome</keyword>
<keyword evidence="3 4" id="KW-0418">Kinase</keyword>
<dbReference type="PANTHER" id="PTHR21599:SF0">
    <property type="entry name" value="GLYCERATE KINASE"/>
    <property type="match status" value="1"/>
</dbReference>
<keyword evidence="2 4" id="KW-0808">Transferase</keyword>
<sequence>MNIIIAPDSYKGSLTASKVAETMKKAVIDINNTHAVMLKPMADGGEGTIDAMLSSIKGERISIDCTGPLGEKITTSYAILDSKQAVIELAAISGLVQVPADKRNPDYTTTYGLGEVIRDALNKGCTSIIIGLGGSATNDGGLGMLLALGMQAWDEKGNKLKGFGADLHRVKKVSFADLDVRISATDIKVACDVNNPLCGSEGASVVYGPQKGASKSQVYEYNKSLDAYGSLIEKATKKSLKDFPGAGAAGGVGFALLAIGADLVSGAKLLATTMRLEEAIKNADIVITGEGQSDEQTLYGKAPGHVAMLAKKYEVPVVLVSGSLSGDLNILRERFSGCFSIINKPLSLEECMAQAESLLYEQTKQVIHFASSIAKRNLTKR</sequence>
<dbReference type="NCBIfam" id="TIGR00045">
    <property type="entry name" value="glycerate kinase"/>
    <property type="match status" value="1"/>
</dbReference>
<evidence type="ECO:0000256" key="4">
    <source>
        <dbReference type="PIRNR" id="PIRNR006078"/>
    </source>
</evidence>
<protein>
    <submittedName>
        <fullName evidence="5">Glycerate kinase</fullName>
    </submittedName>
</protein>
<dbReference type="InterPro" id="IPR004381">
    <property type="entry name" value="Glycerate_kinase"/>
</dbReference>
<dbReference type="Gene3D" id="3.90.1510.10">
    <property type="entry name" value="Glycerate kinase, domain 2"/>
    <property type="match status" value="1"/>
</dbReference>
<dbReference type="InterPro" id="IPR018197">
    <property type="entry name" value="Glycerate_kinase_RE-like"/>
</dbReference>
<reference evidence="6" key="1">
    <citation type="journal article" date="2019" name="Int. J. Syst. Evol. Microbiol.">
        <title>The Global Catalogue of Microorganisms (GCM) 10K type strain sequencing project: providing services to taxonomists for standard genome sequencing and annotation.</title>
        <authorList>
            <consortium name="The Broad Institute Genomics Platform"/>
            <consortium name="The Broad Institute Genome Sequencing Center for Infectious Disease"/>
            <person name="Wu L."/>
            <person name="Ma J."/>
        </authorList>
    </citation>
    <scope>NUCLEOTIDE SEQUENCE [LARGE SCALE GENOMIC DNA]</scope>
    <source>
        <strain evidence="6">IBRC-M 10703</strain>
    </source>
</reference>
<evidence type="ECO:0000256" key="2">
    <source>
        <dbReference type="ARBA" id="ARBA00022679"/>
    </source>
</evidence>
<comment type="similarity">
    <text evidence="1 4">Belongs to the glycerate kinase type-1 family.</text>
</comment>
<dbReference type="InterPro" id="IPR036129">
    <property type="entry name" value="Glycerate_kinase_sf"/>
</dbReference>
<dbReference type="Gene3D" id="3.40.50.10350">
    <property type="entry name" value="Glycerate kinase, domain 1"/>
    <property type="match status" value="1"/>
</dbReference>
<dbReference type="GO" id="GO:0016301">
    <property type="term" value="F:kinase activity"/>
    <property type="evidence" value="ECO:0007669"/>
    <property type="project" value="UniProtKB-KW"/>
</dbReference>
<comment type="caution">
    <text evidence="5">The sequence shown here is derived from an EMBL/GenBank/DDBJ whole genome shotgun (WGS) entry which is preliminary data.</text>
</comment>
<name>A0ABV8GUR3_9BACI</name>
<proteinExistence type="inferred from homology"/>
<evidence type="ECO:0000256" key="1">
    <source>
        <dbReference type="ARBA" id="ARBA00006284"/>
    </source>
</evidence>
<dbReference type="RefSeq" id="WP_379496074.1">
    <property type="nucleotide sequence ID" value="NZ_JBHSAO010000004.1"/>
</dbReference>
<dbReference type="InterPro" id="IPR018193">
    <property type="entry name" value="Glyc_kinase_flavodox-like_fold"/>
</dbReference>
<evidence type="ECO:0000313" key="5">
    <source>
        <dbReference type="EMBL" id="MFC4023572.1"/>
    </source>
</evidence>
<gene>
    <name evidence="5" type="ORF">ACFOUV_07020</name>
</gene>
<organism evidence="5 6">
    <name type="scientific">Oceanobacillus longus</name>
    <dbReference type="NCBI Taxonomy" id="930120"/>
    <lineage>
        <taxon>Bacteria</taxon>
        <taxon>Bacillati</taxon>
        <taxon>Bacillota</taxon>
        <taxon>Bacilli</taxon>
        <taxon>Bacillales</taxon>
        <taxon>Bacillaceae</taxon>
        <taxon>Oceanobacillus</taxon>
    </lineage>
</organism>
<dbReference type="Pfam" id="PF02595">
    <property type="entry name" value="Gly_kinase"/>
    <property type="match status" value="1"/>
</dbReference>
<evidence type="ECO:0000313" key="6">
    <source>
        <dbReference type="Proteomes" id="UP001595772"/>
    </source>
</evidence>
<dbReference type="EMBL" id="JBHSAO010000004">
    <property type="protein sequence ID" value="MFC4023572.1"/>
    <property type="molecule type" value="Genomic_DNA"/>
</dbReference>
<dbReference type="PANTHER" id="PTHR21599">
    <property type="entry name" value="GLYCERATE KINASE"/>
    <property type="match status" value="1"/>
</dbReference>
<evidence type="ECO:0000256" key="3">
    <source>
        <dbReference type="ARBA" id="ARBA00022777"/>
    </source>
</evidence>
<dbReference type="SUPFAM" id="SSF110738">
    <property type="entry name" value="Glycerate kinase I"/>
    <property type="match status" value="1"/>
</dbReference>
<accession>A0ABV8GUR3</accession>